<feature type="region of interest" description="Disordered" evidence="9">
    <location>
        <begin position="270"/>
        <end position="289"/>
    </location>
</feature>
<dbReference type="GO" id="GO:0045944">
    <property type="term" value="P:positive regulation of transcription by RNA polymerase II"/>
    <property type="evidence" value="ECO:0007669"/>
    <property type="project" value="TreeGrafter"/>
</dbReference>
<feature type="region of interest" description="Disordered" evidence="9">
    <location>
        <begin position="791"/>
        <end position="843"/>
    </location>
</feature>
<feature type="region of interest" description="Disordered" evidence="9">
    <location>
        <begin position="304"/>
        <end position="329"/>
    </location>
</feature>
<feature type="region of interest" description="Disordered" evidence="9">
    <location>
        <begin position="424"/>
        <end position="497"/>
    </location>
</feature>
<feature type="compositionally biased region" description="Low complexity" evidence="9">
    <location>
        <begin position="51"/>
        <end position="60"/>
    </location>
</feature>
<dbReference type="AlphaFoldDB" id="A0A9P5XMD0"/>
<evidence type="ECO:0000256" key="9">
    <source>
        <dbReference type="SAM" id="MobiDB-lite"/>
    </source>
</evidence>
<feature type="compositionally biased region" description="Polar residues" evidence="9">
    <location>
        <begin position="444"/>
        <end position="460"/>
    </location>
</feature>
<dbReference type="GO" id="GO:0000122">
    <property type="term" value="P:negative regulation of transcription by RNA polymerase II"/>
    <property type="evidence" value="ECO:0007669"/>
    <property type="project" value="TreeGrafter"/>
</dbReference>
<feature type="compositionally biased region" description="Basic and acidic residues" evidence="9">
    <location>
        <begin position="204"/>
        <end position="216"/>
    </location>
</feature>
<gene>
    <name evidence="11" type="ORF">P691DRAFT_235407</name>
</gene>
<reference evidence="11" key="1">
    <citation type="submission" date="2020-11" db="EMBL/GenBank/DDBJ databases">
        <authorList>
            <consortium name="DOE Joint Genome Institute"/>
            <person name="Ahrendt S."/>
            <person name="Riley R."/>
            <person name="Andreopoulos W."/>
            <person name="Labutti K."/>
            <person name="Pangilinan J."/>
            <person name="Ruiz-Duenas F.J."/>
            <person name="Barrasa J.M."/>
            <person name="Sanchez-Garcia M."/>
            <person name="Camarero S."/>
            <person name="Miyauchi S."/>
            <person name="Serrano A."/>
            <person name="Linde D."/>
            <person name="Babiker R."/>
            <person name="Drula E."/>
            <person name="Ayuso-Fernandez I."/>
            <person name="Pacheco R."/>
            <person name="Padilla G."/>
            <person name="Ferreira P."/>
            <person name="Barriuso J."/>
            <person name="Kellner H."/>
            <person name="Castanera R."/>
            <person name="Alfaro M."/>
            <person name="Ramirez L."/>
            <person name="Pisabarro A.G."/>
            <person name="Kuo A."/>
            <person name="Tritt A."/>
            <person name="Lipzen A."/>
            <person name="He G."/>
            <person name="Yan M."/>
            <person name="Ng V."/>
            <person name="Cullen D."/>
            <person name="Martin F."/>
            <person name="Rosso M.-N."/>
            <person name="Henrissat B."/>
            <person name="Hibbett D."/>
            <person name="Martinez A.T."/>
            <person name="Grigoriev I.V."/>
        </authorList>
    </citation>
    <scope>NUCLEOTIDE SEQUENCE</scope>
    <source>
        <strain evidence="11">MF-IS2</strain>
    </source>
</reference>
<dbReference type="CDD" id="cd00202">
    <property type="entry name" value="ZnF_GATA"/>
    <property type="match status" value="1"/>
</dbReference>
<evidence type="ECO:0000313" key="12">
    <source>
        <dbReference type="Proteomes" id="UP000807342"/>
    </source>
</evidence>
<dbReference type="Pfam" id="PF08550">
    <property type="entry name" value="GATA_AreA"/>
    <property type="match status" value="1"/>
</dbReference>
<feature type="domain" description="GATA-type" evidence="10">
    <location>
        <begin position="1051"/>
        <end position="1104"/>
    </location>
</feature>
<feature type="compositionally biased region" description="Polar residues" evidence="9">
    <location>
        <begin position="745"/>
        <end position="760"/>
    </location>
</feature>
<comment type="caution">
    <text evidence="11">The sequence shown here is derived from an EMBL/GenBank/DDBJ whole genome shotgun (WGS) entry which is preliminary data.</text>
</comment>
<keyword evidence="7" id="KW-0539">Nucleus</keyword>
<dbReference type="PRINTS" id="PR00619">
    <property type="entry name" value="GATAZNFINGER"/>
</dbReference>
<keyword evidence="12" id="KW-1185">Reference proteome</keyword>
<dbReference type="Pfam" id="PF00320">
    <property type="entry name" value="GATA"/>
    <property type="match status" value="1"/>
</dbReference>
<dbReference type="InterPro" id="IPR039355">
    <property type="entry name" value="Transcription_factor_GATA"/>
</dbReference>
<comment type="subcellular location">
    <subcellularLocation>
        <location evidence="1">Nucleus</location>
    </subcellularLocation>
</comment>
<feature type="compositionally biased region" description="Polar residues" evidence="9">
    <location>
        <begin position="1107"/>
        <end position="1121"/>
    </location>
</feature>
<feature type="compositionally biased region" description="Polar residues" evidence="9">
    <location>
        <begin position="348"/>
        <end position="373"/>
    </location>
</feature>
<feature type="compositionally biased region" description="Low complexity" evidence="9">
    <location>
        <begin position="791"/>
        <end position="802"/>
    </location>
</feature>
<feature type="region of interest" description="Disordered" evidence="9">
    <location>
        <begin position="348"/>
        <end position="382"/>
    </location>
</feature>
<feature type="compositionally biased region" description="Polar residues" evidence="9">
    <location>
        <begin position="132"/>
        <end position="141"/>
    </location>
</feature>
<sequence length="1189" mass="125252">MERPSASNRGLSDTRSSTWSSTRPTVNTSPLVTHQNASSPSEPSPHPSSVPPSLVSSPWSQAASISATHSPNQFLPLNPASRTASTDTLDSNTNIQPFNNTDWTSVFSAPLNPSVFAALAANGVLAQVPPLSQGTPSSLPSSAFHHNYDGSPSSPSTTTISSQPGTSGSWSQPSTLYNHSPLFPSKASLPRSNPSLLASQLQVSKDKLSPLNDRRPSLRPPPDSSIKSLDPIVIARGNSARRYDQSTTPSSNLRHPPIQSVHYNPVLSYSGERSSTGLPPSLWMSPASTTTSQLRDFRTLNDNSASLLVPPAPPRTAQSPVSSLSPTESKSNLFSDLFSDDLFNSNGASLSPQATSPFTSPCISGSPTLQTQPLDADADPDKMAKEDPLATQVWKMYARQKATLPHAHRMENITWRMMALALKKKKEEDEARPSPEVTKEKQDTPSQSDVTPDQQPNDNPSESRDELGERGRRIDKGKAKVRVIGFDGTNQDGPEEDDVVSMDWRAMSRSRSRISMDWRPTSRSRSRVADTHMTFDQPGLFQSQTPENHYPFPTLATSPLEPSKPDNAYGRGLTKSSNSIPIPGTSLLSSGRPSPPFTNLPSGHHPLPSVFEDPADQLLGSFDVHPDNRYVHSMHYNHLSSFDNSSFAPSSLPATGLHGLAKVPSLSSAMPPPEMRSFPRHVRKTSFDHTVSREGIMQNIGGRHQVNGKPLPPMDSLVGTKRPAENVHFDSLLRADPSNLDGSAVQLSSSSTSRTEQLDGSNPSFPSSSFNFSYPAYEDFPLSLRTGGVSSGNTGNAGSGNVDGSNTASGGAGQGYLPRLSGSTSGGLYHQQSAPAGSPSHHEGLSAAAAAASAAVAEGYAQLSAANFVEEPGLDYRQLMSLGLVYPLDGSPYTHVDPTQIVNFTANANSGGLSPASDGWVNSLGTSATASPESYNASDASTPPSTESPGATGIGTSSTPQPQGTRRGADQTRKYMSLQHGAQEVQRRKSLSVSNHAANSPGGASADGRSSTGTPESSGAAAGTSTGQKEEGSGSGSGAGRNSGKGGEDGDQPPTLCTNCQTTNTPLWRRDPEGQPLCNACGLFYKLHGVVRPLSLKTDVIKKRNRASGNPNSGSRKSTTLPKIASSTTRPRSQSSSLSSSTSRGGAPPASNARVSVTQAAGGGGGSLGGSTMSMKRQRRTSGLTNTTS</sequence>
<dbReference type="GO" id="GO:0008270">
    <property type="term" value="F:zinc ion binding"/>
    <property type="evidence" value="ECO:0007669"/>
    <property type="project" value="UniProtKB-KW"/>
</dbReference>
<dbReference type="GO" id="GO:0000978">
    <property type="term" value="F:RNA polymerase II cis-regulatory region sequence-specific DNA binding"/>
    <property type="evidence" value="ECO:0007669"/>
    <property type="project" value="TreeGrafter"/>
</dbReference>
<dbReference type="PANTHER" id="PTHR10071:SF281">
    <property type="entry name" value="BOX A-BINDING FACTOR-RELATED"/>
    <property type="match status" value="1"/>
</dbReference>
<evidence type="ECO:0000256" key="3">
    <source>
        <dbReference type="ARBA" id="ARBA00022771"/>
    </source>
</evidence>
<feature type="region of interest" description="Disordered" evidence="9">
    <location>
        <begin position="924"/>
        <end position="1057"/>
    </location>
</feature>
<feature type="region of interest" description="Disordered" evidence="9">
    <location>
        <begin position="733"/>
        <end position="764"/>
    </location>
</feature>
<evidence type="ECO:0000256" key="1">
    <source>
        <dbReference type="ARBA" id="ARBA00004123"/>
    </source>
</evidence>
<dbReference type="InterPro" id="IPR013860">
    <property type="entry name" value="AreA_GATA"/>
</dbReference>
<dbReference type="GO" id="GO:0000981">
    <property type="term" value="F:DNA-binding transcription factor activity, RNA polymerase II-specific"/>
    <property type="evidence" value="ECO:0007669"/>
    <property type="project" value="TreeGrafter"/>
</dbReference>
<keyword evidence="3 8" id="KW-0863">Zinc-finger</keyword>
<feature type="region of interest" description="Disordered" evidence="9">
    <location>
        <begin position="204"/>
        <end position="259"/>
    </location>
</feature>
<evidence type="ECO:0000256" key="6">
    <source>
        <dbReference type="ARBA" id="ARBA00023163"/>
    </source>
</evidence>
<name>A0A9P5XMD0_9AGAR</name>
<feature type="compositionally biased region" description="Polar residues" evidence="9">
    <location>
        <begin position="26"/>
        <end position="37"/>
    </location>
</feature>
<dbReference type="PANTHER" id="PTHR10071">
    <property type="entry name" value="TRANSCRIPTION FACTOR GATA FAMILY MEMBER"/>
    <property type="match status" value="1"/>
</dbReference>
<dbReference type="OrthoDB" id="515401at2759"/>
<feature type="region of interest" description="Disordered" evidence="9">
    <location>
        <begin position="1"/>
        <end position="93"/>
    </location>
</feature>
<evidence type="ECO:0000313" key="11">
    <source>
        <dbReference type="EMBL" id="KAF9452366.1"/>
    </source>
</evidence>
<feature type="compositionally biased region" description="Gly residues" evidence="9">
    <location>
        <begin position="1033"/>
        <end position="1045"/>
    </location>
</feature>
<keyword evidence="4" id="KW-0862">Zinc</keyword>
<evidence type="ECO:0000256" key="5">
    <source>
        <dbReference type="ARBA" id="ARBA00023015"/>
    </source>
</evidence>
<feature type="compositionally biased region" description="Low complexity" evidence="9">
    <location>
        <begin position="13"/>
        <end position="25"/>
    </location>
</feature>
<evidence type="ECO:0000256" key="4">
    <source>
        <dbReference type="ARBA" id="ARBA00022833"/>
    </source>
</evidence>
<feature type="compositionally biased region" description="Low complexity" evidence="9">
    <location>
        <begin position="150"/>
        <end position="169"/>
    </location>
</feature>
<feature type="compositionally biased region" description="Basic and acidic residues" evidence="9">
    <location>
        <begin position="461"/>
        <end position="478"/>
    </location>
</feature>
<feature type="region of interest" description="Disordered" evidence="9">
    <location>
        <begin position="1102"/>
        <end position="1189"/>
    </location>
</feature>
<dbReference type="PROSITE" id="PS00344">
    <property type="entry name" value="GATA_ZN_FINGER_1"/>
    <property type="match status" value="1"/>
</dbReference>
<dbReference type="Proteomes" id="UP000807342">
    <property type="component" value="Unassembled WGS sequence"/>
</dbReference>
<protein>
    <recommendedName>
        <fullName evidence="10">GATA-type domain-containing protein</fullName>
    </recommendedName>
</protein>
<keyword evidence="6" id="KW-0804">Transcription</keyword>
<evidence type="ECO:0000256" key="2">
    <source>
        <dbReference type="ARBA" id="ARBA00022723"/>
    </source>
</evidence>
<dbReference type="InterPro" id="IPR013088">
    <property type="entry name" value="Znf_NHR/GATA"/>
</dbReference>
<feature type="compositionally biased region" description="Low complexity" evidence="9">
    <location>
        <begin position="1126"/>
        <end position="1144"/>
    </location>
</feature>
<dbReference type="SUPFAM" id="SSF57716">
    <property type="entry name" value="Glucocorticoid receptor-like (DNA-binding domain)"/>
    <property type="match status" value="1"/>
</dbReference>
<dbReference type="SMART" id="SM00401">
    <property type="entry name" value="ZnF_GATA"/>
    <property type="match status" value="1"/>
</dbReference>
<organism evidence="11 12">
    <name type="scientific">Macrolepiota fuliginosa MF-IS2</name>
    <dbReference type="NCBI Taxonomy" id="1400762"/>
    <lineage>
        <taxon>Eukaryota</taxon>
        <taxon>Fungi</taxon>
        <taxon>Dikarya</taxon>
        <taxon>Basidiomycota</taxon>
        <taxon>Agaricomycotina</taxon>
        <taxon>Agaricomycetes</taxon>
        <taxon>Agaricomycetidae</taxon>
        <taxon>Agaricales</taxon>
        <taxon>Agaricineae</taxon>
        <taxon>Agaricaceae</taxon>
        <taxon>Macrolepiota</taxon>
    </lineage>
</organism>
<dbReference type="GO" id="GO:0005634">
    <property type="term" value="C:nucleus"/>
    <property type="evidence" value="ECO:0007669"/>
    <property type="project" value="UniProtKB-SubCell"/>
</dbReference>
<dbReference type="FunFam" id="3.30.50.10:FF:000007">
    <property type="entry name" value="Nitrogen regulatory AreA, N-terminal"/>
    <property type="match status" value="1"/>
</dbReference>
<evidence type="ECO:0000256" key="8">
    <source>
        <dbReference type="PROSITE-ProRule" id="PRU00094"/>
    </source>
</evidence>
<keyword evidence="2" id="KW-0479">Metal-binding</keyword>
<feature type="region of interest" description="Disordered" evidence="9">
    <location>
        <begin position="132"/>
        <end position="173"/>
    </location>
</feature>
<feature type="compositionally biased region" description="Polar residues" evidence="9">
    <location>
        <begin position="924"/>
        <end position="964"/>
    </location>
</feature>
<evidence type="ECO:0000259" key="10">
    <source>
        <dbReference type="PROSITE" id="PS50114"/>
    </source>
</evidence>
<evidence type="ECO:0000256" key="7">
    <source>
        <dbReference type="ARBA" id="ARBA00023242"/>
    </source>
</evidence>
<accession>A0A9P5XMD0</accession>
<feature type="compositionally biased region" description="Polar residues" evidence="9">
    <location>
        <begin position="61"/>
        <end position="93"/>
    </location>
</feature>
<feature type="compositionally biased region" description="Basic and acidic residues" evidence="9">
    <location>
        <begin position="425"/>
        <end position="443"/>
    </location>
</feature>
<feature type="compositionally biased region" description="Polar residues" evidence="9">
    <location>
        <begin position="1"/>
        <end position="11"/>
    </location>
</feature>
<dbReference type="EMBL" id="MU151072">
    <property type="protein sequence ID" value="KAF9452366.1"/>
    <property type="molecule type" value="Genomic_DNA"/>
</dbReference>
<dbReference type="Gene3D" id="3.30.50.10">
    <property type="entry name" value="Erythroid Transcription Factor GATA-1, subunit A"/>
    <property type="match status" value="1"/>
</dbReference>
<feature type="compositionally biased region" description="Polar residues" evidence="9">
    <location>
        <begin position="316"/>
        <end position="329"/>
    </location>
</feature>
<feature type="compositionally biased region" description="Polar residues" evidence="9">
    <location>
        <begin position="1008"/>
        <end position="1017"/>
    </location>
</feature>
<keyword evidence="5" id="KW-0805">Transcription regulation</keyword>
<dbReference type="InterPro" id="IPR000679">
    <property type="entry name" value="Znf_GATA"/>
</dbReference>
<proteinExistence type="predicted"/>
<dbReference type="PROSITE" id="PS50114">
    <property type="entry name" value="GATA_ZN_FINGER_2"/>
    <property type="match status" value="1"/>
</dbReference>